<dbReference type="GO" id="GO:0019521">
    <property type="term" value="P:D-gluconate metabolic process"/>
    <property type="evidence" value="ECO:0007669"/>
    <property type="project" value="UniProtKB-KW"/>
</dbReference>
<dbReference type="Pfam" id="PF00393">
    <property type="entry name" value="6PGD"/>
    <property type="match status" value="1"/>
</dbReference>
<sequence>MRLGMVGLGKMGGNMVQRLLRGGHEVAVFDLNAEAVQKLAALGPTAAGSLEELAGALQGPRVVWVMVPAGDPTEQTLRSLADLLQPGDVLIDGGNSNFHDSKRRAAELGARGIGFIDAGTSGGVWGLENGYCLMVGGSDEAVRVCEPAFVTLAPENGYLHVGPNGAGHFTKMVHNGIEYGLMQAYAEGFEILHKSEFGLDLEKIAGLWQHGSVVRSWLLELLERAYAAEGQELERIRGWVADSGEGRWTVQAAIDLDVPAPVITLSLMARFASRQDESYGAQVLAALRNQFGGHAIKEGAK</sequence>
<dbReference type="Gene3D" id="1.10.1040.10">
    <property type="entry name" value="N-(1-d-carboxylethyl)-l-norvaline Dehydrogenase, domain 2"/>
    <property type="match status" value="1"/>
</dbReference>
<dbReference type="PANTHER" id="PTHR11811">
    <property type="entry name" value="6-PHOSPHOGLUCONATE DEHYDROGENASE"/>
    <property type="match status" value="1"/>
</dbReference>
<dbReference type="InterPro" id="IPR002204">
    <property type="entry name" value="3-OH-isobutyrate_DH-rel_CS"/>
</dbReference>
<proteinExistence type="inferred from homology"/>
<accession>A0A6J4KDL1</accession>
<dbReference type="Gene3D" id="3.40.50.720">
    <property type="entry name" value="NAD(P)-binding Rossmann-like Domain"/>
    <property type="match status" value="1"/>
</dbReference>
<dbReference type="InterPro" id="IPR004849">
    <property type="entry name" value="6DGDH_YqeC"/>
</dbReference>
<dbReference type="InterPro" id="IPR006183">
    <property type="entry name" value="Pgluconate_DH"/>
</dbReference>
<dbReference type="EC" id="1.1.1.44" evidence="6"/>
<comment type="similarity">
    <text evidence="2">Belongs to the 6-phosphogluconate dehydrogenase family.</text>
</comment>
<dbReference type="PROSITE" id="PS00461">
    <property type="entry name" value="6PGD"/>
    <property type="match status" value="1"/>
</dbReference>
<dbReference type="InterPro" id="IPR013328">
    <property type="entry name" value="6PGD_dom2"/>
</dbReference>
<keyword evidence="4" id="KW-0311">Gluconate utilization</keyword>
<dbReference type="PRINTS" id="PR00076">
    <property type="entry name" value="6PGDHDRGNASE"/>
</dbReference>
<gene>
    <name evidence="6" type="ORF">AVDCRST_MAG68-614</name>
</gene>
<evidence type="ECO:0000259" key="5">
    <source>
        <dbReference type="SMART" id="SM01350"/>
    </source>
</evidence>
<feature type="domain" description="6-phosphogluconate dehydrogenase C-terminal" evidence="5">
    <location>
        <begin position="167"/>
        <end position="295"/>
    </location>
</feature>
<dbReference type="GO" id="GO:0050661">
    <property type="term" value="F:NADP binding"/>
    <property type="evidence" value="ECO:0007669"/>
    <property type="project" value="InterPro"/>
</dbReference>
<dbReference type="AlphaFoldDB" id="A0A6J4KDL1"/>
<organism evidence="6">
    <name type="scientific">uncultured Gemmatimonadota bacterium</name>
    <dbReference type="NCBI Taxonomy" id="203437"/>
    <lineage>
        <taxon>Bacteria</taxon>
        <taxon>Pseudomonadati</taxon>
        <taxon>Gemmatimonadota</taxon>
        <taxon>environmental samples</taxon>
    </lineage>
</organism>
<evidence type="ECO:0000256" key="3">
    <source>
        <dbReference type="ARBA" id="ARBA00023002"/>
    </source>
</evidence>
<dbReference type="PROSITE" id="PS00895">
    <property type="entry name" value="3_HYDROXYISOBUT_DH"/>
    <property type="match status" value="1"/>
</dbReference>
<keyword evidence="3 6" id="KW-0560">Oxidoreductase</keyword>
<protein>
    <submittedName>
        <fullName evidence="6">6-phosphogluconate dehydrogenase, decarboxylating</fullName>
        <ecNumber evidence="6">1.1.1.44</ecNumber>
    </submittedName>
</protein>
<dbReference type="EMBL" id="CADCTW010000034">
    <property type="protein sequence ID" value="CAA9302996.1"/>
    <property type="molecule type" value="Genomic_DNA"/>
</dbReference>
<dbReference type="GO" id="GO:0016054">
    <property type="term" value="P:organic acid catabolic process"/>
    <property type="evidence" value="ECO:0007669"/>
    <property type="project" value="UniProtKB-ARBA"/>
</dbReference>
<dbReference type="NCBIfam" id="NF007161">
    <property type="entry name" value="PRK09599.1"/>
    <property type="match status" value="1"/>
</dbReference>
<dbReference type="SUPFAM" id="SSF48179">
    <property type="entry name" value="6-phosphogluconate dehydrogenase C-terminal domain-like"/>
    <property type="match status" value="1"/>
</dbReference>
<dbReference type="GO" id="GO:0004616">
    <property type="term" value="F:phosphogluconate dehydrogenase (decarboxylating) activity"/>
    <property type="evidence" value="ECO:0007669"/>
    <property type="project" value="UniProtKB-EC"/>
</dbReference>
<dbReference type="SUPFAM" id="SSF51735">
    <property type="entry name" value="NAD(P)-binding Rossmann-fold domains"/>
    <property type="match status" value="1"/>
</dbReference>
<dbReference type="InterPro" id="IPR006115">
    <property type="entry name" value="6PGDH_NADP-bd"/>
</dbReference>
<evidence type="ECO:0000256" key="4">
    <source>
        <dbReference type="ARBA" id="ARBA00023064"/>
    </source>
</evidence>
<dbReference type="Pfam" id="PF03446">
    <property type="entry name" value="NAD_binding_2"/>
    <property type="match status" value="1"/>
</dbReference>
<dbReference type="InterPro" id="IPR008927">
    <property type="entry name" value="6-PGluconate_DH-like_C_sf"/>
</dbReference>
<evidence type="ECO:0000313" key="6">
    <source>
        <dbReference type="EMBL" id="CAA9302996.1"/>
    </source>
</evidence>
<dbReference type="NCBIfam" id="TIGR00872">
    <property type="entry name" value="gnd_rel"/>
    <property type="match status" value="1"/>
</dbReference>
<dbReference type="SMART" id="SM01350">
    <property type="entry name" value="6PGD"/>
    <property type="match status" value="1"/>
</dbReference>
<reference evidence="6" key="1">
    <citation type="submission" date="2020-02" db="EMBL/GenBank/DDBJ databases">
        <authorList>
            <person name="Meier V. D."/>
        </authorList>
    </citation>
    <scope>NUCLEOTIDE SEQUENCE</scope>
    <source>
        <strain evidence="6">AVDCRST_MAG68</strain>
    </source>
</reference>
<comment type="pathway">
    <text evidence="1">Carbohydrate degradation; pentose phosphate pathway.</text>
</comment>
<evidence type="ECO:0000256" key="1">
    <source>
        <dbReference type="ARBA" id="ARBA00004959"/>
    </source>
</evidence>
<name>A0A6J4KDL1_9BACT</name>
<dbReference type="GO" id="GO:0006098">
    <property type="term" value="P:pentose-phosphate shunt"/>
    <property type="evidence" value="ECO:0007669"/>
    <property type="project" value="InterPro"/>
</dbReference>
<dbReference type="InterPro" id="IPR036291">
    <property type="entry name" value="NAD(P)-bd_dom_sf"/>
</dbReference>
<dbReference type="InterPro" id="IPR006184">
    <property type="entry name" value="6PGdom_BS"/>
</dbReference>
<evidence type="ECO:0000256" key="2">
    <source>
        <dbReference type="ARBA" id="ARBA00008419"/>
    </source>
</evidence>
<dbReference type="InterPro" id="IPR006114">
    <property type="entry name" value="6PGDH_C"/>
</dbReference>